<evidence type="ECO:0000256" key="3">
    <source>
        <dbReference type="ARBA" id="ARBA00022801"/>
    </source>
</evidence>
<keyword evidence="6" id="KW-1185">Reference proteome</keyword>
<feature type="chain" id="PRO_5040902384" evidence="4">
    <location>
        <begin position="27"/>
        <end position="298"/>
    </location>
</feature>
<keyword evidence="5" id="KW-0255">Endonuclease</keyword>
<sequence>MKKKISIIKLTAVLVSFFFFGNTVHSALPNSEVLSVYFSDSLLSNDENSRVEFAVFSEDTIPLKNLVQNYKPQHVLSYDEARAVMYTQIYNINDTVSCMYSGYKLPLSHTQENPVLKLMKLNPFNSIIAEHSYPKSKGASNGNAKSDMHHLFPVRLSVNVSRYNHPFGDVTDEECDVWYTADDKYKSKPDEVETFCAKEGNKKFEPQDSFKGNVARAVFYFYTMYREEADLADDSFFELQRETLLAWHKQDPVDALELKRTLQIAAYQSGKANPFVLDETLAERLYDYKHGATPPLPR</sequence>
<reference evidence="5" key="1">
    <citation type="submission" date="2021-09" db="EMBL/GenBank/DDBJ databases">
        <title>Genome of Aequorivita sp. strain F47161.</title>
        <authorList>
            <person name="Wang Y."/>
        </authorList>
    </citation>
    <scope>NUCLEOTIDE SEQUENCE</scope>
    <source>
        <strain evidence="5">F47161</strain>
    </source>
</reference>
<dbReference type="AlphaFoldDB" id="A0A9X1U9Z8"/>
<dbReference type="GO" id="GO:0016787">
    <property type="term" value="F:hydrolase activity"/>
    <property type="evidence" value="ECO:0007669"/>
    <property type="project" value="UniProtKB-KW"/>
</dbReference>
<dbReference type="InterPro" id="IPR007346">
    <property type="entry name" value="Endonuclease-I"/>
</dbReference>
<dbReference type="EMBL" id="JAIRBA010000014">
    <property type="protein sequence ID" value="MCG2419106.1"/>
    <property type="molecule type" value="Genomic_DNA"/>
</dbReference>
<accession>A0A9X1U9Z8</accession>
<evidence type="ECO:0000256" key="1">
    <source>
        <dbReference type="ARBA" id="ARBA00006429"/>
    </source>
</evidence>
<dbReference type="GO" id="GO:0004519">
    <property type="term" value="F:endonuclease activity"/>
    <property type="evidence" value="ECO:0007669"/>
    <property type="project" value="UniProtKB-KW"/>
</dbReference>
<dbReference type="Proteomes" id="UP001139461">
    <property type="component" value="Unassembled WGS sequence"/>
</dbReference>
<keyword evidence="4" id="KW-0732">Signal</keyword>
<dbReference type="Pfam" id="PF04231">
    <property type="entry name" value="Endonuclease_1"/>
    <property type="match status" value="1"/>
</dbReference>
<organism evidence="5 6">
    <name type="scientific">Aequorivita vitellina</name>
    <dbReference type="NCBI Taxonomy" id="2874475"/>
    <lineage>
        <taxon>Bacteria</taxon>
        <taxon>Pseudomonadati</taxon>
        <taxon>Bacteroidota</taxon>
        <taxon>Flavobacteriia</taxon>
        <taxon>Flavobacteriales</taxon>
        <taxon>Flavobacteriaceae</taxon>
        <taxon>Aequorivita</taxon>
    </lineage>
</organism>
<comment type="similarity">
    <text evidence="1">Belongs to the EndA/NucM nuclease family.</text>
</comment>
<feature type="signal peptide" evidence="4">
    <location>
        <begin position="1"/>
        <end position="26"/>
    </location>
</feature>
<evidence type="ECO:0000313" key="5">
    <source>
        <dbReference type="EMBL" id="MCG2419106.1"/>
    </source>
</evidence>
<dbReference type="RefSeq" id="WP_237602895.1">
    <property type="nucleotide sequence ID" value="NZ_JAIRBA010000014.1"/>
</dbReference>
<comment type="caution">
    <text evidence="5">The sequence shown here is derived from an EMBL/GenBank/DDBJ whole genome shotgun (WGS) entry which is preliminary data.</text>
</comment>
<evidence type="ECO:0000256" key="4">
    <source>
        <dbReference type="SAM" id="SignalP"/>
    </source>
</evidence>
<keyword evidence="3" id="KW-0378">Hydrolase</keyword>
<dbReference type="PANTHER" id="PTHR33607:SF2">
    <property type="entry name" value="ENDONUCLEASE-1"/>
    <property type="match status" value="1"/>
</dbReference>
<dbReference type="SUPFAM" id="SSF54060">
    <property type="entry name" value="His-Me finger endonucleases"/>
    <property type="match status" value="1"/>
</dbReference>
<dbReference type="InterPro" id="IPR044925">
    <property type="entry name" value="His-Me_finger_sf"/>
</dbReference>
<evidence type="ECO:0000313" key="6">
    <source>
        <dbReference type="Proteomes" id="UP001139461"/>
    </source>
</evidence>
<gene>
    <name evidence="5" type="ORF">K8089_08725</name>
</gene>
<name>A0A9X1U9Z8_9FLAO</name>
<evidence type="ECO:0000256" key="2">
    <source>
        <dbReference type="ARBA" id="ARBA00022722"/>
    </source>
</evidence>
<protein>
    <submittedName>
        <fullName evidence="5">Endonuclease</fullName>
    </submittedName>
</protein>
<keyword evidence="2" id="KW-0540">Nuclease</keyword>
<dbReference type="PANTHER" id="PTHR33607">
    <property type="entry name" value="ENDONUCLEASE-1"/>
    <property type="match status" value="1"/>
</dbReference>
<proteinExistence type="inferred from homology"/>